<comment type="caution">
    <text evidence="2">The sequence shown here is derived from an EMBL/GenBank/DDBJ whole genome shotgun (WGS) entry which is preliminary data.</text>
</comment>
<feature type="region of interest" description="Disordered" evidence="1">
    <location>
        <begin position="27"/>
        <end position="50"/>
    </location>
</feature>
<dbReference type="EMBL" id="JAMYWD010000002">
    <property type="protein sequence ID" value="KAJ4980024.1"/>
    <property type="molecule type" value="Genomic_DNA"/>
</dbReference>
<evidence type="ECO:0000313" key="3">
    <source>
        <dbReference type="Proteomes" id="UP001141806"/>
    </source>
</evidence>
<dbReference type="Proteomes" id="UP001141806">
    <property type="component" value="Unassembled WGS sequence"/>
</dbReference>
<evidence type="ECO:0000313" key="2">
    <source>
        <dbReference type="EMBL" id="KAJ4980024.1"/>
    </source>
</evidence>
<reference evidence="2" key="1">
    <citation type="journal article" date="2023" name="Plant J.">
        <title>The genome of the king protea, Protea cynaroides.</title>
        <authorList>
            <person name="Chang J."/>
            <person name="Duong T.A."/>
            <person name="Schoeman C."/>
            <person name="Ma X."/>
            <person name="Roodt D."/>
            <person name="Barker N."/>
            <person name="Li Z."/>
            <person name="Van de Peer Y."/>
            <person name="Mizrachi E."/>
        </authorList>
    </citation>
    <scope>NUCLEOTIDE SEQUENCE</scope>
    <source>
        <tissue evidence="2">Young leaves</tissue>
    </source>
</reference>
<gene>
    <name evidence="2" type="ORF">NE237_010804</name>
</gene>
<keyword evidence="3" id="KW-1185">Reference proteome</keyword>
<proteinExistence type="predicted"/>
<name>A0A9Q0R1X2_9MAGN</name>
<sequence>MPADTLNLRRAKFQELERGTSSRRCVNCEDSGDEENLEQGGSNGFSRTKSLTDDDPDELKGCFGCSLLLSHACPWSKKKKKNQVFLQGYVETGDEENLETGGSNGFSRTKSLTDNDLDELKGCFGCWVRDSWMSSLRLLHLLLRPALLHQFRLPTGGSLTLVCKAASFFIFYGQKF</sequence>
<evidence type="ECO:0000256" key="1">
    <source>
        <dbReference type="SAM" id="MobiDB-lite"/>
    </source>
</evidence>
<dbReference type="AlphaFoldDB" id="A0A9Q0R1X2"/>
<dbReference type="OrthoDB" id="10645054at2759"/>
<organism evidence="2 3">
    <name type="scientific">Protea cynaroides</name>
    <dbReference type="NCBI Taxonomy" id="273540"/>
    <lineage>
        <taxon>Eukaryota</taxon>
        <taxon>Viridiplantae</taxon>
        <taxon>Streptophyta</taxon>
        <taxon>Embryophyta</taxon>
        <taxon>Tracheophyta</taxon>
        <taxon>Spermatophyta</taxon>
        <taxon>Magnoliopsida</taxon>
        <taxon>Proteales</taxon>
        <taxon>Proteaceae</taxon>
        <taxon>Protea</taxon>
    </lineage>
</organism>
<protein>
    <submittedName>
        <fullName evidence="2">Uncharacterized protein</fullName>
    </submittedName>
</protein>
<accession>A0A9Q0R1X2</accession>